<gene>
    <name evidence="1" type="ORF">MENTE1834_LOCUS25941</name>
</gene>
<organism evidence="1 2">
    <name type="scientific">Meloidogyne enterolobii</name>
    <name type="common">Root-knot nematode worm</name>
    <name type="synonym">Meloidogyne mayaguensis</name>
    <dbReference type="NCBI Taxonomy" id="390850"/>
    <lineage>
        <taxon>Eukaryota</taxon>
        <taxon>Metazoa</taxon>
        <taxon>Ecdysozoa</taxon>
        <taxon>Nematoda</taxon>
        <taxon>Chromadorea</taxon>
        <taxon>Rhabditida</taxon>
        <taxon>Tylenchina</taxon>
        <taxon>Tylenchomorpha</taxon>
        <taxon>Tylenchoidea</taxon>
        <taxon>Meloidogynidae</taxon>
        <taxon>Meloidogyninae</taxon>
        <taxon>Meloidogyne</taxon>
    </lineage>
</organism>
<sequence>MEIKEKLAFRPTNSLEETINLAKEIEEIQCSLKEDKCRLHQHNLTEQALTEVNAVRAEVNAIKDKFEKNDNMNRQNWQNPRTDWRGRGYVPNRGNWRPQWNPRRNFENLGENRVRFQNNWRGSAQSRGFPGRWGQRRGAGSFNSNRIPINNPRNVESGPSTSARISALTMPYITLLVIINVLISGISAQYQICPKDKSGFSIDFPSPQECLLPPMYRTEMKNVTLFLPKLVPRYFPIYRCWLEKQTKCTKSILIYQEDLPVKGEKFSLSLESCWNLVKSTKLRRIDEFLWSVSFNNDLKYAWFGQHCVTDKHYFLEEGEGALMNKRFETSFGVSKSLDSHTRNGSFEDKEKLLSVIVWNAPSEDYIYTHYSFGPVQAEIFYKNNSINGLVKVNELQYVFAPSENISRNSEVLGVPEEAWPMDNDVFILILNKTERIIQKRQVTKKQNFRRTTTTTTTTTPIPPTIKPIKTTIRPLLTTKQPILSTTATTPIHNKRIYTTPTIDLNYHLPVQQQIKNNYLKGDRGIPGPDGRPGAPGEKGDIGYTGPRGMKGAPGEKGDMGYTGPRGSKGASGQDAVPGSKGEKGDIGIPGRPGQVGLPGIYGQKGLDGLQGPQGPVGPKGDKGSPGINGKNGLPGPKGEPGHFDGNFEIFSTLAPLNKRELIIMRKVD</sequence>
<proteinExistence type="predicted"/>
<reference evidence="1" key="1">
    <citation type="submission" date="2023-11" db="EMBL/GenBank/DDBJ databases">
        <authorList>
            <person name="Poullet M."/>
        </authorList>
    </citation>
    <scope>NUCLEOTIDE SEQUENCE</scope>
    <source>
        <strain evidence="1">E1834</strain>
    </source>
</reference>
<evidence type="ECO:0000313" key="2">
    <source>
        <dbReference type="Proteomes" id="UP001497535"/>
    </source>
</evidence>
<dbReference type="Proteomes" id="UP001497535">
    <property type="component" value="Unassembled WGS sequence"/>
</dbReference>
<keyword evidence="2" id="KW-1185">Reference proteome</keyword>
<dbReference type="EMBL" id="CAVMJV010000036">
    <property type="protein sequence ID" value="CAK5078868.1"/>
    <property type="molecule type" value="Genomic_DNA"/>
</dbReference>
<name>A0ACB0ZJ38_MELEN</name>
<evidence type="ECO:0000313" key="1">
    <source>
        <dbReference type="EMBL" id="CAK5078868.1"/>
    </source>
</evidence>
<accession>A0ACB0ZJ38</accession>
<comment type="caution">
    <text evidence="1">The sequence shown here is derived from an EMBL/GenBank/DDBJ whole genome shotgun (WGS) entry which is preliminary data.</text>
</comment>
<protein>
    <submittedName>
        <fullName evidence="1">Uncharacterized protein</fullName>
    </submittedName>
</protein>